<feature type="domain" description="Ribosomal RNA-processing protein 14 N-terminal" evidence="6">
    <location>
        <begin position="7"/>
        <end position="57"/>
    </location>
</feature>
<name>A0A395HNM4_ASPHC</name>
<dbReference type="GO" id="GO:0005730">
    <property type="term" value="C:nucleolus"/>
    <property type="evidence" value="ECO:0007669"/>
    <property type="project" value="TreeGrafter"/>
</dbReference>
<dbReference type="GO" id="GO:0042274">
    <property type="term" value="P:ribosomal small subunit biogenesis"/>
    <property type="evidence" value="ECO:0007669"/>
    <property type="project" value="TreeGrafter"/>
</dbReference>
<evidence type="ECO:0000256" key="4">
    <source>
        <dbReference type="SAM" id="MobiDB-lite"/>
    </source>
</evidence>
<comment type="similarity">
    <text evidence="2">Belongs to the SURF6 family.</text>
</comment>
<feature type="compositionally biased region" description="Acidic residues" evidence="4">
    <location>
        <begin position="79"/>
        <end position="91"/>
    </location>
</feature>
<dbReference type="GeneID" id="37201486"/>
<feature type="compositionally biased region" description="Low complexity" evidence="4">
    <location>
        <begin position="354"/>
        <end position="363"/>
    </location>
</feature>
<organism evidence="7 8">
    <name type="scientific">Aspergillus homomorphus (strain CBS 101889)</name>
    <dbReference type="NCBI Taxonomy" id="1450537"/>
    <lineage>
        <taxon>Eukaryota</taxon>
        <taxon>Fungi</taxon>
        <taxon>Dikarya</taxon>
        <taxon>Ascomycota</taxon>
        <taxon>Pezizomycotina</taxon>
        <taxon>Eurotiomycetes</taxon>
        <taxon>Eurotiomycetidae</taxon>
        <taxon>Eurotiales</taxon>
        <taxon>Aspergillaceae</taxon>
        <taxon>Aspergillus</taxon>
        <taxon>Aspergillus subgen. Circumdati</taxon>
    </lineage>
</organism>
<comment type="subcellular location">
    <subcellularLocation>
        <location evidence="1">Nucleus</location>
    </subcellularLocation>
</comment>
<feature type="compositionally biased region" description="Basic and acidic residues" evidence="4">
    <location>
        <begin position="127"/>
        <end position="165"/>
    </location>
</feature>
<evidence type="ECO:0000313" key="8">
    <source>
        <dbReference type="Proteomes" id="UP000248961"/>
    </source>
</evidence>
<sequence length="540" mass="59766">MDDIEERLRDHAQAFDGLLSLIPAKNYYGEDGSDQWQRKKQTKEQAREAKRAKLDPDNVKTAKDVMDENARKRKRNEEQAGEDASSEDGELGSEKPREGLKRGDATAKKQKQIEDSANPDAQAKSNEAAEARKKLKEEKKAQKKANQKEKKKAKDAARKAKEAEQQSKQAETPAAEDAQKLKSTTASKDADNEDGAEDSDESDSAEGVVPEEGLSLEFTAEPEEPESSSVSTPNSSGFDASNPQSGSSSISSIAPSTDASKTSTSNDLKPLKPTSDQLKQRLQKRLDELRAARHADGLNGKPARNRQELIEARRQKAEQRKAHKKELRQKAREEEQRLKDEAMARRFSPGGSGSLLASPRSPADSVGSSSNANYSFGRVVFGDGQQADPTLQNVRDQPKRHGAHHDPAAALKAVEAKKARLAAMDDERRADIEEKDMWLTAKKRAHGERVRDDTSLLKKALKRKETAKKKSEREWKERLETVKHGKDMRQQKREENLRKRRDEKGGNKGKKKPAAGGKKKARPGFEGSFKAKAGGGGKKK</sequence>
<feature type="compositionally biased region" description="Acidic residues" evidence="4">
    <location>
        <begin position="191"/>
        <end position="204"/>
    </location>
</feature>
<dbReference type="Pfam" id="PF04935">
    <property type="entry name" value="SURF6"/>
    <property type="match status" value="1"/>
</dbReference>
<dbReference type="InterPro" id="IPR029190">
    <property type="entry name" value="Rrp14/SURF6_C"/>
</dbReference>
<dbReference type="Pfam" id="PF15459">
    <property type="entry name" value="RRP14"/>
    <property type="match status" value="1"/>
</dbReference>
<dbReference type="AlphaFoldDB" id="A0A395HNM4"/>
<feature type="compositionally biased region" description="Low complexity" evidence="4">
    <location>
        <begin position="227"/>
        <end position="260"/>
    </location>
</feature>
<dbReference type="GO" id="GO:0042273">
    <property type="term" value="P:ribosomal large subunit biogenesis"/>
    <property type="evidence" value="ECO:0007669"/>
    <property type="project" value="TreeGrafter"/>
</dbReference>
<feature type="compositionally biased region" description="Basic residues" evidence="4">
    <location>
        <begin position="507"/>
        <end position="522"/>
    </location>
</feature>
<evidence type="ECO:0000256" key="2">
    <source>
        <dbReference type="ARBA" id="ARBA00005904"/>
    </source>
</evidence>
<feature type="compositionally biased region" description="Basic and acidic residues" evidence="4">
    <location>
        <begin position="284"/>
        <end position="296"/>
    </location>
</feature>
<dbReference type="RefSeq" id="XP_025548685.1">
    <property type="nucleotide sequence ID" value="XM_025697197.1"/>
</dbReference>
<feature type="region of interest" description="Disordered" evidence="4">
    <location>
        <begin position="26"/>
        <end position="411"/>
    </location>
</feature>
<accession>A0A395HNM4</accession>
<feature type="compositionally biased region" description="Basic and acidic residues" evidence="4">
    <location>
        <begin position="305"/>
        <end position="320"/>
    </location>
</feature>
<feature type="compositionally biased region" description="Basic and acidic residues" evidence="4">
    <location>
        <begin position="42"/>
        <end position="78"/>
    </location>
</feature>
<gene>
    <name evidence="7" type="ORF">BO97DRAFT_427375</name>
</gene>
<feature type="compositionally biased region" description="Basic and acidic residues" evidence="4">
    <location>
        <begin position="396"/>
        <end position="407"/>
    </location>
</feature>
<dbReference type="GO" id="GO:0003723">
    <property type="term" value="F:RNA binding"/>
    <property type="evidence" value="ECO:0007669"/>
    <property type="project" value="TreeGrafter"/>
</dbReference>
<dbReference type="STRING" id="1450537.A0A395HNM4"/>
<dbReference type="VEuPathDB" id="FungiDB:BO97DRAFT_427375"/>
<dbReference type="PANTHER" id="PTHR14369:SF0">
    <property type="entry name" value="SURFEIT LOCUS PROTEIN 6"/>
    <property type="match status" value="1"/>
</dbReference>
<evidence type="ECO:0000256" key="3">
    <source>
        <dbReference type="ARBA" id="ARBA00023242"/>
    </source>
</evidence>
<dbReference type="OrthoDB" id="444809at2759"/>
<feature type="compositionally biased region" description="Basic and acidic residues" evidence="4">
    <location>
        <begin position="328"/>
        <end position="344"/>
    </location>
</feature>
<dbReference type="Proteomes" id="UP000248961">
    <property type="component" value="Unassembled WGS sequence"/>
</dbReference>
<evidence type="ECO:0000256" key="1">
    <source>
        <dbReference type="ARBA" id="ARBA00004123"/>
    </source>
</evidence>
<feature type="domain" description="Ribosomal RNA-processing protein 14/surfeit locus protein 6 C-terminal" evidence="5">
    <location>
        <begin position="307"/>
        <end position="509"/>
    </location>
</feature>
<evidence type="ECO:0000259" key="5">
    <source>
        <dbReference type="Pfam" id="PF04935"/>
    </source>
</evidence>
<evidence type="ECO:0000259" key="6">
    <source>
        <dbReference type="Pfam" id="PF15459"/>
    </source>
</evidence>
<dbReference type="EMBL" id="KZ824303">
    <property type="protein sequence ID" value="RAL09531.1"/>
    <property type="molecule type" value="Genomic_DNA"/>
</dbReference>
<evidence type="ECO:0000313" key="7">
    <source>
        <dbReference type="EMBL" id="RAL09531.1"/>
    </source>
</evidence>
<proteinExistence type="inferred from homology"/>
<reference evidence="7 8" key="1">
    <citation type="submission" date="2018-02" db="EMBL/GenBank/DDBJ databases">
        <title>The genomes of Aspergillus section Nigri reveals drivers in fungal speciation.</title>
        <authorList>
            <consortium name="DOE Joint Genome Institute"/>
            <person name="Vesth T.C."/>
            <person name="Nybo J."/>
            <person name="Theobald S."/>
            <person name="Brandl J."/>
            <person name="Frisvad J.C."/>
            <person name="Nielsen K.F."/>
            <person name="Lyhne E.K."/>
            <person name="Kogle M.E."/>
            <person name="Kuo A."/>
            <person name="Riley R."/>
            <person name="Clum A."/>
            <person name="Nolan M."/>
            <person name="Lipzen A."/>
            <person name="Salamov A."/>
            <person name="Henrissat B."/>
            <person name="Wiebenga A."/>
            <person name="De vries R.P."/>
            <person name="Grigoriev I.V."/>
            <person name="Mortensen U.H."/>
            <person name="Andersen M.R."/>
            <person name="Baker S.E."/>
        </authorList>
    </citation>
    <scope>NUCLEOTIDE SEQUENCE [LARGE SCALE GENOMIC DNA]</scope>
    <source>
        <strain evidence="7 8">CBS 101889</strain>
    </source>
</reference>
<feature type="region of interest" description="Disordered" evidence="4">
    <location>
        <begin position="461"/>
        <end position="540"/>
    </location>
</feature>
<dbReference type="PANTHER" id="PTHR14369">
    <property type="entry name" value="SURFEIT LOCUS PROTEIN 6"/>
    <property type="match status" value="1"/>
</dbReference>
<feature type="compositionally biased region" description="Basic and acidic residues" evidence="4">
    <location>
        <begin position="468"/>
        <end position="506"/>
    </location>
</feature>
<keyword evidence="3" id="KW-0539">Nucleus</keyword>
<dbReference type="InterPro" id="IPR007019">
    <property type="entry name" value="SURF6"/>
</dbReference>
<dbReference type="InterPro" id="IPR029188">
    <property type="entry name" value="Rrp14_N"/>
</dbReference>
<protein>
    <submittedName>
        <fullName evidence="7">SURF6-domain-containing protein</fullName>
    </submittedName>
</protein>
<dbReference type="GO" id="GO:0003677">
    <property type="term" value="F:DNA binding"/>
    <property type="evidence" value="ECO:0007669"/>
    <property type="project" value="TreeGrafter"/>
</dbReference>
<keyword evidence="8" id="KW-1185">Reference proteome</keyword>
<feature type="compositionally biased region" description="Basic and acidic residues" evidence="4">
    <location>
        <begin position="92"/>
        <end position="114"/>
    </location>
</feature>